<keyword evidence="3" id="KW-1185">Reference proteome</keyword>
<reference evidence="2" key="1">
    <citation type="submission" date="2016-11" db="EMBL/GenBank/DDBJ databases">
        <title>The genome sequence of Colletotrichum cuscutae.</title>
        <authorList>
            <person name="Baroncelli R."/>
        </authorList>
    </citation>
    <scope>NUCLEOTIDE SEQUENCE</scope>
    <source>
        <strain evidence="2">IMI 304802</strain>
    </source>
</reference>
<dbReference type="EMBL" id="MPDP01000292">
    <property type="protein sequence ID" value="KAK1454276.1"/>
    <property type="molecule type" value="Genomic_DNA"/>
</dbReference>
<protein>
    <submittedName>
        <fullName evidence="2">Uncharacterized protein</fullName>
    </submittedName>
</protein>
<dbReference type="AlphaFoldDB" id="A0AAI9U9M5"/>
<evidence type="ECO:0000256" key="1">
    <source>
        <dbReference type="SAM" id="MobiDB-lite"/>
    </source>
</evidence>
<comment type="caution">
    <text evidence="2">The sequence shown here is derived from an EMBL/GenBank/DDBJ whole genome shotgun (WGS) entry which is preliminary data.</text>
</comment>
<dbReference type="Proteomes" id="UP001239213">
    <property type="component" value="Unassembled WGS sequence"/>
</dbReference>
<organism evidence="2 3">
    <name type="scientific">Colletotrichum cuscutae</name>
    <dbReference type="NCBI Taxonomy" id="1209917"/>
    <lineage>
        <taxon>Eukaryota</taxon>
        <taxon>Fungi</taxon>
        <taxon>Dikarya</taxon>
        <taxon>Ascomycota</taxon>
        <taxon>Pezizomycotina</taxon>
        <taxon>Sordariomycetes</taxon>
        <taxon>Hypocreomycetidae</taxon>
        <taxon>Glomerellales</taxon>
        <taxon>Glomerellaceae</taxon>
        <taxon>Colletotrichum</taxon>
        <taxon>Colletotrichum acutatum species complex</taxon>
    </lineage>
</organism>
<evidence type="ECO:0000313" key="3">
    <source>
        <dbReference type="Proteomes" id="UP001239213"/>
    </source>
</evidence>
<evidence type="ECO:0000313" key="2">
    <source>
        <dbReference type="EMBL" id="KAK1454276.1"/>
    </source>
</evidence>
<accession>A0AAI9U9M5</accession>
<proteinExistence type="predicted"/>
<name>A0AAI9U9M5_9PEZI</name>
<sequence>MSTLMRGSDQEEALGLNDSGVDWTESGPRRRNGESEPPNGEGVRQEDFRYDGVACPTVHKREGSAGFLGKLGAVDSHELAQMTTDVGRLTETRLYPARELSPPFLGSIALPCH</sequence>
<gene>
    <name evidence="2" type="ORF">CCUS01_10569</name>
</gene>
<feature type="region of interest" description="Disordered" evidence="1">
    <location>
        <begin position="1"/>
        <end position="48"/>
    </location>
</feature>